<evidence type="ECO:0000313" key="1">
    <source>
        <dbReference type="EMBL" id="KAG0566139.1"/>
    </source>
</evidence>
<gene>
    <name evidence="1" type="ORF">KC19_7G040900</name>
</gene>
<sequence>MARRKNGRSKGPATLYTCRICPHCPPFANNVEHIARHDNGEKHKRLQTLLLNRRVLEQYCVSYQEETCTYFCTICKENMELSFKKMKGHYKNQHQLPPTPPKQRVLEVTKVFQTKTYYDKVYDFEGDKDNFVTEVGLVILKECIGNCVGILRLDVIPNNDKRRLYAMASLLKQYGEAKPRGKKVGGTRMVMFSHLNPCLYHLPEVFVKEISDHLRNAFGPMMDRLDKILLNEGLVEDHGRFGNTPFTCFSITRNYECRPHDDPTDYGYGVLLWLFPDGDIKLSVRPMIWLPEYHVRFQPLHGSAFLVNCNSMVHCTTQKKKVRALGLAFVQKRNYIVALKKAMDNPTCALGGLYLRAKKRYESTRLHFTTKSTIWLQLKALVYYSW</sequence>
<protein>
    <submittedName>
        <fullName evidence="1">Uncharacterized protein</fullName>
    </submittedName>
</protein>
<organism evidence="1 2">
    <name type="scientific">Ceratodon purpureus</name>
    <name type="common">Fire moss</name>
    <name type="synonym">Dicranum purpureum</name>
    <dbReference type="NCBI Taxonomy" id="3225"/>
    <lineage>
        <taxon>Eukaryota</taxon>
        <taxon>Viridiplantae</taxon>
        <taxon>Streptophyta</taxon>
        <taxon>Embryophyta</taxon>
        <taxon>Bryophyta</taxon>
        <taxon>Bryophytina</taxon>
        <taxon>Bryopsida</taxon>
        <taxon>Dicranidae</taxon>
        <taxon>Pseudoditrichales</taxon>
        <taxon>Ditrichaceae</taxon>
        <taxon>Ceratodon</taxon>
    </lineage>
</organism>
<comment type="caution">
    <text evidence="1">The sequence shown here is derived from an EMBL/GenBank/DDBJ whole genome shotgun (WGS) entry which is preliminary data.</text>
</comment>
<proteinExistence type="predicted"/>
<name>A0A8T0H772_CERPU</name>
<keyword evidence="2" id="KW-1185">Reference proteome</keyword>
<dbReference type="AlphaFoldDB" id="A0A8T0H772"/>
<accession>A0A8T0H772</accession>
<reference evidence="1" key="1">
    <citation type="submission" date="2020-06" db="EMBL/GenBank/DDBJ databases">
        <title>WGS assembly of Ceratodon purpureus strain R40.</title>
        <authorList>
            <person name="Carey S.B."/>
            <person name="Jenkins J."/>
            <person name="Shu S."/>
            <person name="Lovell J.T."/>
            <person name="Sreedasyam A."/>
            <person name="Maumus F."/>
            <person name="Tiley G.P."/>
            <person name="Fernandez-Pozo N."/>
            <person name="Barry K."/>
            <person name="Chen C."/>
            <person name="Wang M."/>
            <person name="Lipzen A."/>
            <person name="Daum C."/>
            <person name="Saski C.A."/>
            <person name="Payton A.C."/>
            <person name="Mcbreen J.C."/>
            <person name="Conrad R.E."/>
            <person name="Kollar L.M."/>
            <person name="Olsson S."/>
            <person name="Huttunen S."/>
            <person name="Landis J.B."/>
            <person name="Wickett N.J."/>
            <person name="Johnson M.G."/>
            <person name="Rensing S.A."/>
            <person name="Grimwood J."/>
            <person name="Schmutz J."/>
            <person name="Mcdaniel S.F."/>
        </authorList>
    </citation>
    <scope>NUCLEOTIDE SEQUENCE</scope>
    <source>
        <strain evidence="1">R40</strain>
    </source>
</reference>
<dbReference type="EMBL" id="CM026428">
    <property type="protein sequence ID" value="KAG0566139.1"/>
    <property type="molecule type" value="Genomic_DNA"/>
</dbReference>
<dbReference type="Proteomes" id="UP000822688">
    <property type="component" value="Chromosome 7"/>
</dbReference>
<evidence type="ECO:0000313" key="2">
    <source>
        <dbReference type="Proteomes" id="UP000822688"/>
    </source>
</evidence>